<keyword evidence="3" id="KW-0378">Hydrolase</keyword>
<dbReference type="GO" id="GO:0072686">
    <property type="term" value="C:mitotic spindle"/>
    <property type="evidence" value="ECO:0007669"/>
    <property type="project" value="TreeGrafter"/>
</dbReference>
<dbReference type="PANTHER" id="PTHR12792">
    <property type="entry name" value="EXTRA SPINDLE POLES 1-RELATED"/>
    <property type="match status" value="1"/>
</dbReference>
<dbReference type="InterPro" id="IPR005314">
    <property type="entry name" value="Peptidase_C50"/>
</dbReference>
<protein>
    <recommendedName>
        <fullName evidence="2">separase</fullName>
        <ecNumber evidence="2">3.4.22.49</ecNumber>
    </recommendedName>
</protein>
<dbReference type="SUPFAM" id="SSF48371">
    <property type="entry name" value="ARM repeat"/>
    <property type="match status" value="1"/>
</dbReference>
<reference evidence="7 8" key="1">
    <citation type="journal article" date="2019" name="Nat. Ecol. Evol.">
        <title>Megaphylogeny resolves global patterns of mushroom evolution.</title>
        <authorList>
            <person name="Varga T."/>
            <person name="Krizsan K."/>
            <person name="Foldi C."/>
            <person name="Dima B."/>
            <person name="Sanchez-Garcia M."/>
            <person name="Sanchez-Ramirez S."/>
            <person name="Szollosi G.J."/>
            <person name="Szarkandi J.G."/>
            <person name="Papp V."/>
            <person name="Albert L."/>
            <person name="Andreopoulos W."/>
            <person name="Angelini C."/>
            <person name="Antonin V."/>
            <person name="Barry K.W."/>
            <person name="Bougher N.L."/>
            <person name="Buchanan P."/>
            <person name="Buyck B."/>
            <person name="Bense V."/>
            <person name="Catcheside P."/>
            <person name="Chovatia M."/>
            <person name="Cooper J."/>
            <person name="Damon W."/>
            <person name="Desjardin D."/>
            <person name="Finy P."/>
            <person name="Geml J."/>
            <person name="Haridas S."/>
            <person name="Hughes K."/>
            <person name="Justo A."/>
            <person name="Karasinski D."/>
            <person name="Kautmanova I."/>
            <person name="Kiss B."/>
            <person name="Kocsube S."/>
            <person name="Kotiranta H."/>
            <person name="LaButti K.M."/>
            <person name="Lechner B.E."/>
            <person name="Liimatainen K."/>
            <person name="Lipzen A."/>
            <person name="Lukacs Z."/>
            <person name="Mihaltcheva S."/>
            <person name="Morgado L.N."/>
            <person name="Niskanen T."/>
            <person name="Noordeloos M.E."/>
            <person name="Ohm R.A."/>
            <person name="Ortiz-Santana B."/>
            <person name="Ovrebo C."/>
            <person name="Racz N."/>
            <person name="Riley R."/>
            <person name="Savchenko A."/>
            <person name="Shiryaev A."/>
            <person name="Soop K."/>
            <person name="Spirin V."/>
            <person name="Szebenyi C."/>
            <person name="Tomsovsky M."/>
            <person name="Tulloss R.E."/>
            <person name="Uehling J."/>
            <person name="Grigoriev I.V."/>
            <person name="Vagvolgyi C."/>
            <person name="Papp T."/>
            <person name="Martin F.M."/>
            <person name="Miettinen O."/>
            <person name="Hibbett D.S."/>
            <person name="Nagy L.G."/>
        </authorList>
    </citation>
    <scope>NUCLEOTIDE SEQUENCE [LARGE SCALE GENOMIC DNA]</scope>
    <source>
        <strain evidence="7 8">CBS 309.79</strain>
    </source>
</reference>
<evidence type="ECO:0000256" key="4">
    <source>
        <dbReference type="ARBA" id="ARBA00022829"/>
    </source>
</evidence>
<evidence type="ECO:0000313" key="8">
    <source>
        <dbReference type="Proteomes" id="UP000305067"/>
    </source>
</evidence>
<evidence type="ECO:0000256" key="1">
    <source>
        <dbReference type="ARBA" id="ARBA00000451"/>
    </source>
</evidence>
<dbReference type="InterPro" id="IPR016024">
    <property type="entry name" value="ARM-type_fold"/>
</dbReference>
<evidence type="ECO:0000256" key="5">
    <source>
        <dbReference type="SAM" id="MobiDB-lite"/>
    </source>
</evidence>
<feature type="domain" description="Peptidase C50" evidence="6">
    <location>
        <begin position="1834"/>
        <end position="1931"/>
    </location>
</feature>
<comment type="catalytic activity">
    <reaction evidence="1">
        <text>All bonds known to be hydrolyzed by this endopeptidase have arginine in P1 and an acidic residue in P4. P6 is often occupied by an acidic residue or by a hydroxy-amino-acid residue, the phosphorylation of which enhances cleavage.</text>
        <dbReference type="EC" id="3.4.22.49"/>
    </reaction>
</comment>
<keyword evidence="4" id="KW-0159">Chromosome partition</keyword>
<dbReference type="OrthoDB" id="10255632at2759"/>
<dbReference type="PROSITE" id="PS51700">
    <property type="entry name" value="SEPARIN"/>
    <property type="match status" value="1"/>
</dbReference>
<evidence type="ECO:0000256" key="3">
    <source>
        <dbReference type="ARBA" id="ARBA00022801"/>
    </source>
</evidence>
<dbReference type="GO" id="GO:0005737">
    <property type="term" value="C:cytoplasm"/>
    <property type="evidence" value="ECO:0007669"/>
    <property type="project" value="TreeGrafter"/>
</dbReference>
<feature type="region of interest" description="Disordered" evidence="5">
    <location>
        <begin position="1053"/>
        <end position="1083"/>
    </location>
</feature>
<dbReference type="GO" id="GO:0044732">
    <property type="term" value="C:mitotic spindle pole body"/>
    <property type="evidence" value="ECO:0007669"/>
    <property type="project" value="TreeGrafter"/>
</dbReference>
<dbReference type="GO" id="GO:0005634">
    <property type="term" value="C:nucleus"/>
    <property type="evidence" value="ECO:0007669"/>
    <property type="project" value="InterPro"/>
</dbReference>
<evidence type="ECO:0000259" key="6">
    <source>
        <dbReference type="PROSITE" id="PS51700"/>
    </source>
</evidence>
<dbReference type="EMBL" id="ML178818">
    <property type="protein sequence ID" value="TFL04795.1"/>
    <property type="molecule type" value="Genomic_DNA"/>
</dbReference>
<keyword evidence="8" id="KW-1185">Reference proteome</keyword>
<dbReference type="GO" id="GO:0004197">
    <property type="term" value="F:cysteine-type endopeptidase activity"/>
    <property type="evidence" value="ECO:0007669"/>
    <property type="project" value="InterPro"/>
</dbReference>
<evidence type="ECO:0000313" key="7">
    <source>
        <dbReference type="EMBL" id="TFL04795.1"/>
    </source>
</evidence>
<gene>
    <name evidence="7" type="ORF">BDV98DRAFT_543986</name>
</gene>
<dbReference type="Proteomes" id="UP000305067">
    <property type="component" value="Unassembled WGS sequence"/>
</dbReference>
<name>A0A5C3QS42_9AGAR</name>
<feature type="region of interest" description="Disordered" evidence="5">
    <location>
        <begin position="1432"/>
        <end position="1460"/>
    </location>
</feature>
<organism evidence="7 8">
    <name type="scientific">Pterulicium gracile</name>
    <dbReference type="NCBI Taxonomy" id="1884261"/>
    <lineage>
        <taxon>Eukaryota</taxon>
        <taxon>Fungi</taxon>
        <taxon>Dikarya</taxon>
        <taxon>Basidiomycota</taxon>
        <taxon>Agaricomycotina</taxon>
        <taxon>Agaricomycetes</taxon>
        <taxon>Agaricomycetidae</taxon>
        <taxon>Agaricales</taxon>
        <taxon>Pleurotineae</taxon>
        <taxon>Pterulaceae</taxon>
        <taxon>Pterulicium</taxon>
    </lineage>
</organism>
<sequence>MPPRRALSKAKPTTADDLAAQLADRLTIKEPTVTRKDQQPPLTKMSAMKAINDISQTLSQTVKSGWKASGSEPKKQTTTLAQVRTLVSRAERALDYLRNADGVVSLDVERAAASLVSKLVHLELHDLASKSLLETRARIVQLYPISQADKEPSILSLPLPIEPIHCKTLLTLISTHLTYAITAASFTHTTKALSALLFQQPTILEWAPLLSTALPSEHCNTILTRVYSTLVKQCGQSSGEDIDSSFRVRHYALMCLMQVSSLEADSYWGQVLKATSVYLKTKKDEVAAANGVHAVYTSIVGAAMPRRELFTGISFDKFCQTWVHIGQKTGSLSILDFIRRKLASICKTSENAAINPAQITAIMKQACVVLEQNDDQSDPNPLFNEAREALDLSLETLDPRDREVILKAALTLRRICTLAVEHQTTRNSSPVRDLLLETITLIEKNLSTISLLRDACTQILDSLFVLSNADICVPGPTSPASAFQHIDRATKLVHTEVVRKGVTPGDRANYARCISSAAHNHGVKLYQQGAHSASIKFLEYACTLGEEGMQLRSMAVEDAKEDAKDQKRWQSLQESVYRRWELLGVCYSKAGDRSKMFDSFVRSVLSFPFEDSSIESETSKSPVPTIYAATPALQQLGVLVERVTMLGALDLGLEPPAVCLSTSSPNNLNSSAINGALWEKQIDCLDSSLWRDQSSLLVHLFSSLLEVYTPLSMPLRRARVLLRLLEFSFYVELPASNRYADYTAIAAEVESMCAAQKLGQDVGLQRFKPQFLCTKHLWLVLHTYKDTSQTQSLEEVAQHSIEETCMLLKIISHPASARAASPVAPVRDTKRKIPVRKVVATKTPSRTKAKAVKDTSDPNEISPLQPMIDPSLRFFALIESLSYLANLLGLALPNVHLLHASLKVCSREGLKEEHVVLSGMLADQLIRLGKHERAKGVLQKALASIKAVAVAEEASVPLYLLYAWVLAEEGAITESASTYREAMSLADNILPEEKNGPTNRRILHRVGALERAALAAQIFSCIQDHRSDPQQWLKGLQQSIRLWNRALDALSRLKNRPPAPQPAEADDNPFLSTAPAAAPPPDQEAATRVASLKISSHRMPIHGVEWRVTAATFRCLLHLADSYLRRGLPRESEFFSQQALDLADALCLPATVSAAWARKARVQLLQGLPEPCHISLENGQQTTSSVTGLESAELTYLQGELSRKTSEEEAEAGSLYDSATRVLLNLEESFNLLENARKSMLPTEVSSGAETLGADMLAAILSDSIWLLRRSASDQFSESLESFMRLPQRPRIKLIQDALMAKLTLHDVYQLLQSDMFLSSIPESTIALPLDISPGSSIKGSSSQEILQVLDTAEELFWNNLARSLPHGAVSRVRETILTLTLVKSLQCSLRKESTGLAAAAARLLDAGAVVSLRRDMVDAINSKLDNDHSSNDLSWPRIKDDGSPSALEEGPKVSNSTNLRGMLNFPNDHLQMEDDLEGTAGHAMRNHWEALRTKYSSFDTELLQLPALHTAHLPQTWTVVHINVSPDAETLFLSRQRGSDCTCGAQDLSKCSTQEEPLIFCIPLKNRRDQNDDEETQLSVDYVNGQLAELIRLSDENSRSGVGLRDGGEVEARRKWWRERAELDEKMKSLLENVEFCWFGAFKTIFNTEPNLDKEGLGTVRSLISKVFERGLRLRTQEKKRSRSRSPAKPTDDGHIFPLNDPLLRCFATLSPKCPNEELEDVIYFILDLYQHRGVPFAISEVDVDSMVVDMRAALEEVSSVLSACSPVIDRGQDHLFLVLGKDFQSIPWESVPALRGRSVSRVPSIDFLYDQLAYFAASKPNSANQPVRRIDARSTYYILNPGGDLKKTEARFRPWLKDMEAVGWTGVCGAVPTEHDMLMAMENKELVMYFGHGGGEQYVRSHKVKSLKKCASAMLWGCSSGALRDMGEFDRTGNPYSFMLAGCPLLVANLWDVTDGDIDRFSQSVFDKLGLTAKQLKKGKGDADSRSVAAAVAGSRNACKLKYLTGASPVVYGIPIYL</sequence>
<dbReference type="Pfam" id="PF03568">
    <property type="entry name" value="Separin_C"/>
    <property type="match status" value="1"/>
</dbReference>
<accession>A0A5C3QS42</accession>
<evidence type="ECO:0000256" key="2">
    <source>
        <dbReference type="ARBA" id="ARBA00012489"/>
    </source>
</evidence>
<dbReference type="InterPro" id="IPR030397">
    <property type="entry name" value="SEPARIN_core_dom"/>
</dbReference>
<dbReference type="EC" id="3.4.22.49" evidence="2"/>
<dbReference type="SUPFAM" id="SSF48452">
    <property type="entry name" value="TPR-like"/>
    <property type="match status" value="1"/>
</dbReference>
<dbReference type="STRING" id="1884261.A0A5C3QS42"/>
<dbReference type="GO" id="GO:0051307">
    <property type="term" value="P:meiotic chromosome separation"/>
    <property type="evidence" value="ECO:0007669"/>
    <property type="project" value="TreeGrafter"/>
</dbReference>
<dbReference type="PANTHER" id="PTHR12792:SF0">
    <property type="entry name" value="SEPARIN"/>
    <property type="match status" value="1"/>
</dbReference>
<dbReference type="InterPro" id="IPR011990">
    <property type="entry name" value="TPR-like_helical_dom_sf"/>
</dbReference>
<dbReference type="GO" id="GO:0006508">
    <property type="term" value="P:proteolysis"/>
    <property type="evidence" value="ECO:0007669"/>
    <property type="project" value="InterPro"/>
</dbReference>
<proteinExistence type="predicted"/>